<evidence type="ECO:0000256" key="1">
    <source>
        <dbReference type="SAM" id="MobiDB-lite"/>
    </source>
</evidence>
<dbReference type="Proteomes" id="UP001215598">
    <property type="component" value="Unassembled WGS sequence"/>
</dbReference>
<evidence type="ECO:0000313" key="2">
    <source>
        <dbReference type="EMBL" id="KAJ7770449.1"/>
    </source>
</evidence>
<feature type="compositionally biased region" description="Low complexity" evidence="1">
    <location>
        <begin position="165"/>
        <end position="179"/>
    </location>
</feature>
<dbReference type="AlphaFoldDB" id="A0AAD7JRS6"/>
<proteinExistence type="predicted"/>
<protein>
    <submittedName>
        <fullName evidence="2">Uncharacterized protein</fullName>
    </submittedName>
</protein>
<feature type="region of interest" description="Disordered" evidence="1">
    <location>
        <begin position="153"/>
        <end position="179"/>
    </location>
</feature>
<dbReference type="EMBL" id="JARKIB010000016">
    <property type="protein sequence ID" value="KAJ7770449.1"/>
    <property type="molecule type" value="Genomic_DNA"/>
</dbReference>
<sequence length="355" mass="39548">MWFTSPLNFGLLHPRGAPAAAPAPAPRGKRLSGRKSRRTVIKPLITPFQKYKKQERVSLASDSGGSQSSLSSSRSSSSSSAPTQLAPSQPASLKSSADNRVFDVRLPMEFAKLRLRSNWQDGKAQVDPFQRPGVRERLELQGARDRASLALLPTQAPPVFTTNPLSRTPSDSSGSSSSSFALRPASSSFVGLPARQNSYILQKWNGLKKEMEERKADKRVYAAVRGENPMAAQRWRRYERAWATAMDANDSPPLRFEDVPWPVMYIPHNGSHITAVEVYRFVLCSEELENVPFNAVPLLELESERWHAERIAAHVLPRVVRRDRADVAAAAATVLDILLAALRDLYSYEAARYRR</sequence>
<comment type="caution">
    <text evidence="2">The sequence shown here is derived from an EMBL/GenBank/DDBJ whole genome shotgun (WGS) entry which is preliminary data.</text>
</comment>
<evidence type="ECO:0000313" key="3">
    <source>
        <dbReference type="Proteomes" id="UP001215598"/>
    </source>
</evidence>
<name>A0AAD7JRS6_9AGAR</name>
<feature type="compositionally biased region" description="Low complexity" evidence="1">
    <location>
        <begin position="58"/>
        <end position="92"/>
    </location>
</feature>
<organism evidence="2 3">
    <name type="scientific">Mycena metata</name>
    <dbReference type="NCBI Taxonomy" id="1033252"/>
    <lineage>
        <taxon>Eukaryota</taxon>
        <taxon>Fungi</taxon>
        <taxon>Dikarya</taxon>
        <taxon>Basidiomycota</taxon>
        <taxon>Agaricomycotina</taxon>
        <taxon>Agaricomycetes</taxon>
        <taxon>Agaricomycetidae</taxon>
        <taxon>Agaricales</taxon>
        <taxon>Marasmiineae</taxon>
        <taxon>Mycenaceae</taxon>
        <taxon>Mycena</taxon>
    </lineage>
</organism>
<keyword evidence="3" id="KW-1185">Reference proteome</keyword>
<feature type="compositionally biased region" description="Basic residues" evidence="1">
    <location>
        <begin position="27"/>
        <end position="40"/>
    </location>
</feature>
<feature type="region of interest" description="Disordered" evidence="1">
    <location>
        <begin position="14"/>
        <end position="96"/>
    </location>
</feature>
<reference evidence="2" key="1">
    <citation type="submission" date="2023-03" db="EMBL/GenBank/DDBJ databases">
        <title>Massive genome expansion in bonnet fungi (Mycena s.s.) driven by repeated elements and novel gene families across ecological guilds.</title>
        <authorList>
            <consortium name="Lawrence Berkeley National Laboratory"/>
            <person name="Harder C.B."/>
            <person name="Miyauchi S."/>
            <person name="Viragh M."/>
            <person name="Kuo A."/>
            <person name="Thoen E."/>
            <person name="Andreopoulos B."/>
            <person name="Lu D."/>
            <person name="Skrede I."/>
            <person name="Drula E."/>
            <person name="Henrissat B."/>
            <person name="Morin E."/>
            <person name="Kohler A."/>
            <person name="Barry K."/>
            <person name="LaButti K."/>
            <person name="Morin E."/>
            <person name="Salamov A."/>
            <person name="Lipzen A."/>
            <person name="Mereny Z."/>
            <person name="Hegedus B."/>
            <person name="Baldrian P."/>
            <person name="Stursova M."/>
            <person name="Weitz H."/>
            <person name="Taylor A."/>
            <person name="Grigoriev I.V."/>
            <person name="Nagy L.G."/>
            <person name="Martin F."/>
            <person name="Kauserud H."/>
        </authorList>
    </citation>
    <scope>NUCLEOTIDE SEQUENCE</scope>
    <source>
        <strain evidence="2">CBHHK182m</strain>
    </source>
</reference>
<accession>A0AAD7JRS6</accession>
<gene>
    <name evidence="2" type="ORF">B0H16DRAFT_212432</name>
</gene>